<evidence type="ECO:0000313" key="2">
    <source>
        <dbReference type="EMBL" id="RWS00371.1"/>
    </source>
</evidence>
<dbReference type="Gene3D" id="3.40.190.10">
    <property type="entry name" value="Periplasmic binding protein-like II"/>
    <property type="match status" value="2"/>
</dbReference>
<dbReference type="OrthoDB" id="6484444at2759"/>
<sequence>MWSFMEAQRPSVFVGQDKGVARTLKGDYAYLMESSSIEYMIHKYPCDLTTVGGLLDQKGYGIALRQESPYRSFFSNLILKYEEAGVLTDLKKKWFNEKVEPFEGRKCDVVKKPPTTAAELHIGQLAGVFIVVISGTGFGCVIVIIEFVWKTKKIARHDRDHAAVMIFKELVRVFKLKKGEREVPRRKSKTSSHSLDSLGTETASKNNLINEKYRQMELDELDSPYILND</sequence>
<reference evidence="3 4" key="1">
    <citation type="journal article" date="2018" name="Gigascience">
        <title>Genomes of trombidid mites reveal novel predicted allergens and laterally-transferred genes associated with secondary metabolism.</title>
        <authorList>
            <person name="Dong X."/>
            <person name="Chaisiri K."/>
            <person name="Xia D."/>
            <person name="Armstrong S.D."/>
            <person name="Fang Y."/>
            <person name="Donnelly M.J."/>
            <person name="Kadowaki T."/>
            <person name="McGarry J.W."/>
            <person name="Darby A.C."/>
            <person name="Makepeace B.L."/>
        </authorList>
    </citation>
    <scope>NUCLEOTIDE SEQUENCE [LARGE SCALE GENOMIC DNA]</scope>
    <source>
        <strain evidence="3">UoL-WK</strain>
    </source>
</reference>
<evidence type="ECO:0000313" key="3">
    <source>
        <dbReference type="EMBL" id="RWS00669.1"/>
    </source>
</evidence>
<name>A0A3S3NJK6_9ACAR</name>
<dbReference type="InterPro" id="IPR015683">
    <property type="entry name" value="Ionotropic_Glu_rcpt"/>
</dbReference>
<evidence type="ECO:0000256" key="1">
    <source>
        <dbReference type="SAM" id="Phobius"/>
    </source>
</evidence>
<dbReference type="STRING" id="1965070.A0A3S3NJK6"/>
<dbReference type="EMBL" id="NCKU01011644">
    <property type="protein sequence ID" value="RWS00371.1"/>
    <property type="molecule type" value="Genomic_DNA"/>
</dbReference>
<keyword evidence="4" id="KW-1185">Reference proteome</keyword>
<dbReference type="PANTHER" id="PTHR18966">
    <property type="entry name" value="IONOTROPIC GLUTAMATE RECEPTOR"/>
    <property type="match status" value="1"/>
</dbReference>
<accession>A0A3S3NJK6</accession>
<protein>
    <submittedName>
        <fullName evidence="3">Glutamate receptor-like protein</fullName>
    </submittedName>
</protein>
<comment type="caution">
    <text evidence="3">The sequence shown here is derived from an EMBL/GenBank/DDBJ whole genome shotgun (WGS) entry which is preliminary data.</text>
</comment>
<keyword evidence="1" id="KW-0812">Transmembrane</keyword>
<dbReference type="SUPFAM" id="SSF53850">
    <property type="entry name" value="Periplasmic binding protein-like II"/>
    <property type="match status" value="1"/>
</dbReference>
<keyword evidence="1" id="KW-1133">Transmembrane helix</keyword>
<dbReference type="EMBL" id="NCKU01010795">
    <property type="protein sequence ID" value="RWS00669.1"/>
    <property type="molecule type" value="Genomic_DNA"/>
</dbReference>
<keyword evidence="1" id="KW-0472">Membrane</keyword>
<dbReference type="Proteomes" id="UP000285301">
    <property type="component" value="Unassembled WGS sequence"/>
</dbReference>
<proteinExistence type="predicted"/>
<evidence type="ECO:0000313" key="4">
    <source>
        <dbReference type="Proteomes" id="UP000285301"/>
    </source>
</evidence>
<organism evidence="3 4">
    <name type="scientific">Dinothrombium tinctorium</name>
    <dbReference type="NCBI Taxonomy" id="1965070"/>
    <lineage>
        <taxon>Eukaryota</taxon>
        <taxon>Metazoa</taxon>
        <taxon>Ecdysozoa</taxon>
        <taxon>Arthropoda</taxon>
        <taxon>Chelicerata</taxon>
        <taxon>Arachnida</taxon>
        <taxon>Acari</taxon>
        <taxon>Acariformes</taxon>
        <taxon>Trombidiformes</taxon>
        <taxon>Prostigmata</taxon>
        <taxon>Anystina</taxon>
        <taxon>Parasitengona</taxon>
        <taxon>Trombidioidea</taxon>
        <taxon>Trombidiidae</taxon>
        <taxon>Dinothrombium</taxon>
    </lineage>
</organism>
<feature type="transmembrane region" description="Helical" evidence="1">
    <location>
        <begin position="125"/>
        <end position="149"/>
    </location>
</feature>
<reference evidence="3" key="2">
    <citation type="submission" date="2018-11" db="EMBL/GenBank/DDBJ databases">
        <title>Trombidioid mite genomics.</title>
        <authorList>
            <person name="Dong X."/>
        </authorList>
    </citation>
    <scope>NUCLEOTIDE SEQUENCE</scope>
    <source>
        <strain evidence="3">UoL-WK</strain>
    </source>
</reference>
<dbReference type="AlphaFoldDB" id="A0A3S3NJK6"/>
<keyword evidence="3" id="KW-0675">Receptor</keyword>
<gene>
    <name evidence="2" type="ORF">B4U79_01413</name>
    <name evidence="3" type="ORF">B4U79_02357</name>
</gene>